<evidence type="ECO:0000313" key="3">
    <source>
        <dbReference type="EMBL" id="TBO30225.1"/>
    </source>
</evidence>
<proteinExistence type="predicted"/>
<dbReference type="SUPFAM" id="SSF56801">
    <property type="entry name" value="Acetyl-CoA synthetase-like"/>
    <property type="match status" value="1"/>
</dbReference>
<dbReference type="InterPro" id="IPR000873">
    <property type="entry name" value="AMP-dep_synth/lig_dom"/>
</dbReference>
<keyword evidence="3" id="KW-0436">Ligase</keyword>
<dbReference type="GO" id="GO:0016877">
    <property type="term" value="F:ligase activity, forming carbon-sulfur bonds"/>
    <property type="evidence" value="ECO:0007669"/>
    <property type="project" value="UniProtKB-ARBA"/>
</dbReference>
<dbReference type="RefSeq" id="WP_130968217.1">
    <property type="nucleotide sequence ID" value="NZ_SIXI01000004.1"/>
</dbReference>
<dbReference type="PANTHER" id="PTHR43767">
    <property type="entry name" value="LONG-CHAIN-FATTY-ACID--COA LIGASE"/>
    <property type="match status" value="1"/>
</dbReference>
<dbReference type="Pfam" id="PF13193">
    <property type="entry name" value="AMP-binding_C"/>
    <property type="match status" value="1"/>
</dbReference>
<evidence type="ECO:0000259" key="1">
    <source>
        <dbReference type="Pfam" id="PF00501"/>
    </source>
</evidence>
<dbReference type="InterPro" id="IPR042099">
    <property type="entry name" value="ANL_N_sf"/>
</dbReference>
<dbReference type="NCBIfam" id="TIGR03098">
    <property type="entry name" value="ligase_PEP_1"/>
    <property type="match status" value="1"/>
</dbReference>
<keyword evidence="4" id="KW-1185">Reference proteome</keyword>
<dbReference type="InterPro" id="IPR050237">
    <property type="entry name" value="ATP-dep_AMP-bd_enzyme"/>
</dbReference>
<dbReference type="InterPro" id="IPR017529">
    <property type="entry name" value="AcylCoA_ligase_PEP_1"/>
</dbReference>
<accession>A0A4Q9GZF6</accession>
<dbReference type="EMBL" id="SIXI01000004">
    <property type="protein sequence ID" value="TBO30225.1"/>
    <property type="molecule type" value="Genomic_DNA"/>
</dbReference>
<feature type="domain" description="AMP-binding enzyme C-terminal" evidence="2">
    <location>
        <begin position="443"/>
        <end position="522"/>
    </location>
</feature>
<feature type="domain" description="AMP-dependent synthetase/ligase" evidence="1">
    <location>
        <begin position="22"/>
        <end position="378"/>
    </location>
</feature>
<protein>
    <submittedName>
        <fullName evidence="3">Acyl-CoA ligase (AMP-forming), exosortase A system-associated</fullName>
    </submittedName>
</protein>
<dbReference type="PANTHER" id="PTHR43767:SF10">
    <property type="entry name" value="SURFACTIN SYNTHASE SUBUNIT 1"/>
    <property type="match status" value="1"/>
</dbReference>
<dbReference type="PROSITE" id="PS00455">
    <property type="entry name" value="AMP_BINDING"/>
    <property type="match status" value="1"/>
</dbReference>
<gene>
    <name evidence="3" type="ORF">EYS42_11050</name>
</gene>
<organism evidence="3 4">
    <name type="scientific">Aquabacterium lacunae</name>
    <dbReference type="NCBI Taxonomy" id="2528630"/>
    <lineage>
        <taxon>Bacteria</taxon>
        <taxon>Pseudomonadati</taxon>
        <taxon>Pseudomonadota</taxon>
        <taxon>Betaproteobacteria</taxon>
        <taxon>Burkholderiales</taxon>
        <taxon>Aquabacterium</taxon>
    </lineage>
</organism>
<name>A0A4Q9GZF6_9BURK</name>
<dbReference type="OrthoDB" id="9766486at2"/>
<dbReference type="Proteomes" id="UP000292120">
    <property type="component" value="Unassembled WGS sequence"/>
</dbReference>
<sequence>MSDIDLPCLSDLPLTLGQVVLRAAEAWPDRPAAGSAEQVWSFRALAQRANHWAQSWLDAGLQPGDCVGVWLDKRLDGVAAMLGVLMAGGVLVPINPVLKAAQVHHILRDCDAWGLVTLDNRWSVLAPVWGQGPDSGPSQVAILPAADDGSPWQWLQPSCAPVSRVAAKPDGLAVIFYTSGSTGLPKGVMVSHRNLIAGAVSVSSYLSLCPDDVLLAVLPLSFDAGFSQLTTALWSGAQVALLNHLFPQDVLKAIARHRVTGITAVPPLFSQLVALEWPEGCADSLRFWANTGGRMPIPVLRAMQAKAPQATPFLMYGLTEAFRSTYLPPQELSQRPDSMGRAIPYAEVHVINAQGQACAPGEIGELVHAGPLVSLGYWRRPEDQSLRFRSWPPAGATGTQETPPEQAVYSGDLVRKDEDGFLYFVGRTDEMIKTSGYRVSPTEVEQVALASGLAREAVAIGLDDPALGQKICLAVSALAGGEAGHDATRALLAHFRQHAPAYLCPRHVVWVSEDLPRNPNGKLDRVVWRSHAWI</sequence>
<dbReference type="InterPro" id="IPR025110">
    <property type="entry name" value="AMP-bd_C"/>
</dbReference>
<comment type="caution">
    <text evidence="3">The sequence shown here is derived from an EMBL/GenBank/DDBJ whole genome shotgun (WGS) entry which is preliminary data.</text>
</comment>
<dbReference type="InterPro" id="IPR020845">
    <property type="entry name" value="AMP-binding_CS"/>
</dbReference>
<evidence type="ECO:0000313" key="4">
    <source>
        <dbReference type="Proteomes" id="UP000292120"/>
    </source>
</evidence>
<dbReference type="InterPro" id="IPR045851">
    <property type="entry name" value="AMP-bd_C_sf"/>
</dbReference>
<dbReference type="Gene3D" id="3.30.300.30">
    <property type="match status" value="1"/>
</dbReference>
<dbReference type="Gene3D" id="3.40.50.12780">
    <property type="entry name" value="N-terminal domain of ligase-like"/>
    <property type="match status" value="1"/>
</dbReference>
<evidence type="ECO:0000259" key="2">
    <source>
        <dbReference type="Pfam" id="PF13193"/>
    </source>
</evidence>
<dbReference type="Pfam" id="PF00501">
    <property type="entry name" value="AMP-binding"/>
    <property type="match status" value="1"/>
</dbReference>
<dbReference type="AlphaFoldDB" id="A0A4Q9GZF6"/>
<reference evidence="3 4" key="1">
    <citation type="submission" date="2019-02" db="EMBL/GenBank/DDBJ databases">
        <title>Aquabacterium sp. strain KMB7.</title>
        <authorList>
            <person name="Chen W.-M."/>
        </authorList>
    </citation>
    <scope>NUCLEOTIDE SEQUENCE [LARGE SCALE GENOMIC DNA]</scope>
    <source>
        <strain evidence="3 4">KMB7</strain>
    </source>
</reference>